<accession>A0A0U2WWS2</accession>
<dbReference type="AlphaFoldDB" id="A0A0U2WWS2"/>
<evidence type="ECO:0000313" key="3">
    <source>
        <dbReference type="Proteomes" id="UP000065261"/>
    </source>
</evidence>
<evidence type="ECO:0000256" key="1">
    <source>
        <dbReference type="SAM" id="MobiDB-lite"/>
    </source>
</evidence>
<feature type="compositionally biased region" description="Basic residues" evidence="1">
    <location>
        <begin position="179"/>
        <end position="189"/>
    </location>
</feature>
<reference evidence="2 3" key="1">
    <citation type="submission" date="2015-03" db="EMBL/GenBank/DDBJ databases">
        <authorList>
            <person name="Murphy D."/>
        </authorList>
    </citation>
    <scope>NUCLEOTIDE SEQUENCE [LARGE SCALE GENOMIC DNA]</scope>
    <source>
        <strain evidence="2 3">KMM 520</strain>
    </source>
</reference>
<dbReference type="OrthoDB" id="6271016at2"/>
<name>A0A0U2WWS2_9GAMM</name>
<sequence length="189" mass="20009">MSAIANFKKRKLAEKAKQSDQQVKPATALTLLAQLLGCDESKAIETAQQYVDQNIHFFNVNMSVDPAAPGEDKTAVADVTLDDKGNIENIDVSNVEHATDELNESIEHASDAAATIANSAEQTSSAASDIKSAAEQASDAASDLAYQADDINNANSDLAETVKELKKPSAAPKSSNSKSKTKQKNSSKK</sequence>
<dbReference type="EMBL" id="CP011034">
    <property type="protein sequence ID" value="ALS32760.1"/>
    <property type="molecule type" value="Genomic_DNA"/>
</dbReference>
<dbReference type="Proteomes" id="UP000065261">
    <property type="component" value="Chromosome I"/>
</dbReference>
<dbReference type="PATRIC" id="fig|1315283.4.peg.1352"/>
<protein>
    <submittedName>
        <fullName evidence="2">Uncharacterized protein</fullName>
    </submittedName>
</protein>
<organism evidence="2">
    <name type="scientific">Pseudoalteromonas translucida KMM 520</name>
    <dbReference type="NCBI Taxonomy" id="1315283"/>
    <lineage>
        <taxon>Bacteria</taxon>
        <taxon>Pseudomonadati</taxon>
        <taxon>Pseudomonadota</taxon>
        <taxon>Gammaproteobacteria</taxon>
        <taxon>Alteromonadales</taxon>
        <taxon>Pseudoalteromonadaceae</taxon>
        <taxon>Pseudoalteromonas</taxon>
    </lineage>
</organism>
<feature type="compositionally biased region" description="Low complexity" evidence="1">
    <location>
        <begin position="168"/>
        <end position="178"/>
    </location>
</feature>
<dbReference type="KEGG" id="ptn:PTRA_a1564"/>
<dbReference type="RefSeq" id="WP_058373188.1">
    <property type="nucleotide sequence ID" value="NZ_CP011034.1"/>
</dbReference>
<evidence type="ECO:0000313" key="2">
    <source>
        <dbReference type="EMBL" id="ALS32760.1"/>
    </source>
</evidence>
<dbReference type="SUPFAM" id="SSF58104">
    <property type="entry name" value="Methyl-accepting chemotaxis protein (MCP) signaling domain"/>
    <property type="match status" value="1"/>
</dbReference>
<dbReference type="Gene3D" id="1.10.287.950">
    <property type="entry name" value="Methyl-accepting chemotaxis protein"/>
    <property type="match status" value="1"/>
</dbReference>
<proteinExistence type="predicted"/>
<feature type="region of interest" description="Disordered" evidence="1">
    <location>
        <begin position="163"/>
        <end position="189"/>
    </location>
</feature>
<feature type="region of interest" description="Disordered" evidence="1">
    <location>
        <begin position="1"/>
        <end position="20"/>
    </location>
</feature>
<gene>
    <name evidence="2" type="ORF">PTRA_a1564</name>
</gene>